<dbReference type="GO" id="GO:0050659">
    <property type="term" value="F:N-acetylgalactosamine 4-sulfate 6-O-sulfotransferase activity"/>
    <property type="evidence" value="ECO:0007669"/>
    <property type="project" value="TreeGrafter"/>
</dbReference>
<dbReference type="Pfam" id="PF00685">
    <property type="entry name" value="Sulfotransfer_1"/>
    <property type="match status" value="1"/>
</dbReference>
<dbReference type="EMBL" id="JH817025">
    <property type="protein sequence ID" value="EKC27439.1"/>
    <property type="molecule type" value="Genomic_DNA"/>
</dbReference>
<dbReference type="InterPro" id="IPR000863">
    <property type="entry name" value="Sulfotransferase_dom"/>
</dbReference>
<dbReference type="InterPro" id="IPR027417">
    <property type="entry name" value="P-loop_NTPase"/>
</dbReference>
<dbReference type="SUPFAM" id="SSF52540">
    <property type="entry name" value="P-loop containing nucleoside triphosphate hydrolases"/>
    <property type="match status" value="1"/>
</dbReference>
<sequence length="418" mass="49435">MICIVLLTSLQLYIKEQTRISRTKLLPYVPNHIPTPVKEPNTTLCPQGRPKPTIDDILCMAPFTFNSSHKNPCWTSVNGKLKCLPYFQVIGMDKCGTTDLFARISRHPDVVPNIKNKETMWWSWERYGYWLWSSNARRTYLSNYIHYFNNLALRLNNISQKKGKTQLVTGDGTPMDMWDFRGWTMIPQNKGLKEPQYLTPHLIRHVNRDVKLLILLRNPVDRLYSDYYFIDNGERSKNRTTFHQAVVKAIDVLKKCQEHRSPRSCLFDFNLNAKLTRIHLGFYAVFLREWLSVFPRDQILIMRTEDYSANTKSVMKRVFDFLQLKSLKEAELTKFKITTSKREYVTKHKLGKQPMLTKTRVMLENLYRPDTEELSRLLKDKRFLWISRDSKSGMVENSTFNKFKKKIYTDEENTAYKQ</sequence>
<feature type="domain" description="Sulfotransferase" evidence="1">
    <location>
        <begin position="89"/>
        <end position="347"/>
    </location>
</feature>
<dbReference type="HOGENOM" id="CLU_017703_2_0_1"/>
<name>K1Q7Y1_MAGGI</name>
<dbReference type="PANTHER" id="PTHR15723:SF0">
    <property type="entry name" value="CARBOHYDRATE SULFOTRANSFERASE 15"/>
    <property type="match status" value="1"/>
</dbReference>
<dbReference type="GO" id="GO:0019319">
    <property type="term" value="P:hexose biosynthetic process"/>
    <property type="evidence" value="ECO:0007669"/>
    <property type="project" value="TreeGrafter"/>
</dbReference>
<dbReference type="AlphaFoldDB" id="K1Q7Y1"/>
<dbReference type="Gene3D" id="3.40.50.300">
    <property type="entry name" value="P-loop containing nucleotide triphosphate hydrolases"/>
    <property type="match status" value="1"/>
</dbReference>
<dbReference type="InParanoid" id="K1Q7Y1"/>
<dbReference type="PANTHER" id="PTHR15723">
    <property type="entry name" value="CARBOHYDRATE SULFOTRANSFERASE 15"/>
    <property type="match status" value="1"/>
</dbReference>
<accession>K1Q7Y1</accession>
<reference evidence="2" key="1">
    <citation type="journal article" date="2012" name="Nature">
        <title>The oyster genome reveals stress adaptation and complexity of shell formation.</title>
        <authorList>
            <person name="Zhang G."/>
            <person name="Fang X."/>
            <person name="Guo X."/>
            <person name="Li L."/>
            <person name="Luo R."/>
            <person name="Xu F."/>
            <person name="Yang P."/>
            <person name="Zhang L."/>
            <person name="Wang X."/>
            <person name="Qi H."/>
            <person name="Xiong Z."/>
            <person name="Que H."/>
            <person name="Xie Y."/>
            <person name="Holland P.W."/>
            <person name="Paps J."/>
            <person name="Zhu Y."/>
            <person name="Wu F."/>
            <person name="Chen Y."/>
            <person name="Wang J."/>
            <person name="Peng C."/>
            <person name="Meng J."/>
            <person name="Yang L."/>
            <person name="Liu J."/>
            <person name="Wen B."/>
            <person name="Zhang N."/>
            <person name="Huang Z."/>
            <person name="Zhu Q."/>
            <person name="Feng Y."/>
            <person name="Mount A."/>
            <person name="Hedgecock D."/>
            <person name="Xu Z."/>
            <person name="Liu Y."/>
            <person name="Domazet-Loso T."/>
            <person name="Du Y."/>
            <person name="Sun X."/>
            <person name="Zhang S."/>
            <person name="Liu B."/>
            <person name="Cheng P."/>
            <person name="Jiang X."/>
            <person name="Li J."/>
            <person name="Fan D."/>
            <person name="Wang W."/>
            <person name="Fu W."/>
            <person name="Wang T."/>
            <person name="Wang B."/>
            <person name="Zhang J."/>
            <person name="Peng Z."/>
            <person name="Li Y."/>
            <person name="Li N."/>
            <person name="Wang J."/>
            <person name="Chen M."/>
            <person name="He Y."/>
            <person name="Tan F."/>
            <person name="Song X."/>
            <person name="Zheng Q."/>
            <person name="Huang R."/>
            <person name="Yang H."/>
            <person name="Du X."/>
            <person name="Chen L."/>
            <person name="Yang M."/>
            <person name="Gaffney P.M."/>
            <person name="Wang S."/>
            <person name="Luo L."/>
            <person name="She Z."/>
            <person name="Ming Y."/>
            <person name="Huang W."/>
            <person name="Zhang S."/>
            <person name="Huang B."/>
            <person name="Zhang Y."/>
            <person name="Qu T."/>
            <person name="Ni P."/>
            <person name="Miao G."/>
            <person name="Wang J."/>
            <person name="Wang Q."/>
            <person name="Steinberg C.E."/>
            <person name="Wang H."/>
            <person name="Li N."/>
            <person name="Qian L."/>
            <person name="Zhang G."/>
            <person name="Li Y."/>
            <person name="Yang H."/>
            <person name="Liu X."/>
            <person name="Wang J."/>
            <person name="Yin Y."/>
            <person name="Wang J."/>
        </authorList>
    </citation>
    <scope>NUCLEOTIDE SEQUENCE [LARGE SCALE GENOMIC DNA]</scope>
    <source>
        <strain evidence="2">05x7-T-G4-1.051#20</strain>
    </source>
</reference>
<dbReference type="InterPro" id="IPR052654">
    <property type="entry name" value="CS_Sulfotransferase"/>
</dbReference>
<evidence type="ECO:0000259" key="1">
    <source>
        <dbReference type="Pfam" id="PF00685"/>
    </source>
</evidence>
<evidence type="ECO:0000313" key="2">
    <source>
        <dbReference type="EMBL" id="EKC27439.1"/>
    </source>
</evidence>
<keyword evidence="2" id="KW-0808">Transferase</keyword>
<organism evidence="2">
    <name type="scientific">Magallana gigas</name>
    <name type="common">Pacific oyster</name>
    <name type="synonym">Crassostrea gigas</name>
    <dbReference type="NCBI Taxonomy" id="29159"/>
    <lineage>
        <taxon>Eukaryota</taxon>
        <taxon>Metazoa</taxon>
        <taxon>Spiralia</taxon>
        <taxon>Lophotrochozoa</taxon>
        <taxon>Mollusca</taxon>
        <taxon>Bivalvia</taxon>
        <taxon>Autobranchia</taxon>
        <taxon>Pteriomorphia</taxon>
        <taxon>Ostreida</taxon>
        <taxon>Ostreoidea</taxon>
        <taxon>Ostreidae</taxon>
        <taxon>Magallana</taxon>
    </lineage>
</organism>
<protein>
    <submittedName>
        <fullName evidence="2">Carbohydrate sulfotransferase 15</fullName>
    </submittedName>
</protein>
<gene>
    <name evidence="2" type="ORF">CGI_10025430</name>
</gene>
<proteinExistence type="predicted"/>